<evidence type="ECO:0000313" key="3">
    <source>
        <dbReference type="Proteomes" id="UP000474159"/>
    </source>
</evidence>
<name>A0A6L3SPU6_9HYPH</name>
<dbReference type="RefSeq" id="WP_151004696.1">
    <property type="nucleotide sequence ID" value="NZ_BPQY01000508.1"/>
</dbReference>
<keyword evidence="1" id="KW-0175">Coiled coil</keyword>
<proteinExistence type="predicted"/>
<keyword evidence="3" id="KW-1185">Reference proteome</keyword>
<evidence type="ECO:0000256" key="1">
    <source>
        <dbReference type="SAM" id="Coils"/>
    </source>
</evidence>
<organism evidence="2 3">
    <name type="scientific">Methylobacterium soli</name>
    <dbReference type="NCBI Taxonomy" id="553447"/>
    <lineage>
        <taxon>Bacteria</taxon>
        <taxon>Pseudomonadati</taxon>
        <taxon>Pseudomonadota</taxon>
        <taxon>Alphaproteobacteria</taxon>
        <taxon>Hyphomicrobiales</taxon>
        <taxon>Methylobacteriaceae</taxon>
        <taxon>Methylobacterium</taxon>
    </lineage>
</organism>
<reference evidence="2 3" key="1">
    <citation type="submission" date="2019-09" db="EMBL/GenBank/DDBJ databases">
        <title>YIM 48816 draft genome.</title>
        <authorList>
            <person name="Jiang L."/>
        </authorList>
    </citation>
    <scope>NUCLEOTIDE SEQUENCE [LARGE SCALE GENOMIC DNA]</scope>
    <source>
        <strain evidence="2 3">YIM 48816</strain>
    </source>
</reference>
<dbReference type="EMBL" id="VZZK01000050">
    <property type="protein sequence ID" value="KAB1072221.1"/>
    <property type="molecule type" value="Genomic_DNA"/>
</dbReference>
<dbReference type="AlphaFoldDB" id="A0A6L3SPU6"/>
<protein>
    <submittedName>
        <fullName evidence="2">Uncharacterized protein</fullName>
    </submittedName>
</protein>
<gene>
    <name evidence="2" type="ORF">F6X53_28360</name>
</gene>
<dbReference type="Proteomes" id="UP000474159">
    <property type="component" value="Unassembled WGS sequence"/>
</dbReference>
<evidence type="ECO:0000313" key="2">
    <source>
        <dbReference type="EMBL" id="KAB1072221.1"/>
    </source>
</evidence>
<feature type="coiled-coil region" evidence="1">
    <location>
        <begin position="40"/>
        <end position="74"/>
    </location>
</feature>
<accession>A0A6L3SPU6</accession>
<comment type="caution">
    <text evidence="2">The sequence shown here is derived from an EMBL/GenBank/DDBJ whole genome shotgun (WGS) entry which is preliminary data.</text>
</comment>
<sequence length="76" mass="8169">MTGTASAADPDLLSVVVENVDLRLQLAEAQELLVEMAVDAGELNVEITVLRAQLAHVEKQCDAWQAQAERLVRAAA</sequence>